<accession>A0A1M7BR61</accession>
<evidence type="ECO:0008006" key="3">
    <source>
        <dbReference type="Google" id="ProtNLM"/>
    </source>
</evidence>
<evidence type="ECO:0000313" key="1">
    <source>
        <dbReference type="EMBL" id="SHL57427.1"/>
    </source>
</evidence>
<proteinExistence type="predicted"/>
<dbReference type="Proteomes" id="UP000189935">
    <property type="component" value="Chromosome I"/>
</dbReference>
<name>A0A1M7BR61_9BRAD</name>
<dbReference type="OrthoDB" id="1435962at2"/>
<gene>
    <name evidence="1" type="ORF">SAMN05444159_6253</name>
</gene>
<dbReference type="RefSeq" id="WP_079543473.1">
    <property type="nucleotide sequence ID" value="NZ_LT670844.1"/>
</dbReference>
<organism evidence="1 2">
    <name type="scientific">Bradyrhizobium lablabi</name>
    <dbReference type="NCBI Taxonomy" id="722472"/>
    <lineage>
        <taxon>Bacteria</taxon>
        <taxon>Pseudomonadati</taxon>
        <taxon>Pseudomonadota</taxon>
        <taxon>Alphaproteobacteria</taxon>
        <taxon>Hyphomicrobiales</taxon>
        <taxon>Nitrobacteraceae</taxon>
        <taxon>Bradyrhizobium</taxon>
    </lineage>
</organism>
<sequence>MKSQSERYKADLTRLVWEGKKIAVALQYDCDPEAAKKTGLKKEDLPDARQAYQAWYSEALACVTQLLPDRVEDFISYYKPLKPRKSVGFANYTMSDYLIGSTVYDSDSARWIVPANSALSAIFNQYKIVETISNRFESTLFDIRALVHADLLDDELAAADELNKQGFSRGAGAIAGVVLEAHLAGISETHKIKLAKNATISTLNDALKKADILDTATWRFIQHLGDIRNKCDHKADADPTRDEVKELVDGVRKITKTVF</sequence>
<protein>
    <recommendedName>
        <fullName evidence="3">DUF4145 domain-containing protein</fullName>
    </recommendedName>
</protein>
<reference evidence="1 2" key="1">
    <citation type="submission" date="2016-11" db="EMBL/GenBank/DDBJ databases">
        <authorList>
            <person name="Jaros S."/>
            <person name="Januszkiewicz K."/>
            <person name="Wedrychowicz H."/>
        </authorList>
    </citation>
    <scope>NUCLEOTIDE SEQUENCE [LARGE SCALE GENOMIC DNA]</scope>
    <source>
        <strain evidence="1 2">GAS499</strain>
    </source>
</reference>
<dbReference type="AlphaFoldDB" id="A0A1M7BR61"/>
<evidence type="ECO:0000313" key="2">
    <source>
        <dbReference type="Proteomes" id="UP000189935"/>
    </source>
</evidence>
<dbReference type="EMBL" id="LT670844">
    <property type="protein sequence ID" value="SHL57427.1"/>
    <property type="molecule type" value="Genomic_DNA"/>
</dbReference>